<dbReference type="SUPFAM" id="SSF56112">
    <property type="entry name" value="Protein kinase-like (PK-like)"/>
    <property type="match status" value="1"/>
</dbReference>
<accession>A0A369BJC6</accession>
<keyword evidence="2" id="KW-0808">Transferase</keyword>
<gene>
    <name evidence="2" type="ORF">DFP94_102428</name>
</gene>
<dbReference type="GO" id="GO:0005737">
    <property type="term" value="C:cytoplasm"/>
    <property type="evidence" value="ECO:0007669"/>
    <property type="project" value="TreeGrafter"/>
</dbReference>
<comment type="caution">
    <text evidence="2">The sequence shown here is derived from an EMBL/GenBank/DDBJ whole genome shotgun (WGS) entry which is preliminary data.</text>
</comment>
<feature type="domain" description="Aminoglycoside phosphotransferase" evidence="1">
    <location>
        <begin position="23"/>
        <end position="233"/>
    </location>
</feature>
<protein>
    <submittedName>
        <fullName evidence="2">Aminoglycoside phosphotransferase (APT) family kinase protein</fullName>
    </submittedName>
</protein>
<evidence type="ECO:0000313" key="3">
    <source>
        <dbReference type="Proteomes" id="UP000253090"/>
    </source>
</evidence>
<name>A0A369BJC6_9BACL</name>
<keyword evidence="2" id="KW-0418">Kinase</keyword>
<proteinExistence type="predicted"/>
<sequence length="294" mass="34774">MRVKVEDLIREIPELAREFVGFENLGGGLCNETYKVQTKHKAYVLRINSRQNEYLNLTRRSEIEVMKKAQREGFSPQVIAGDHPEHYVVTEFIEGRILEKGDLVDENIKTMIMDHLKIIHRMEGQGRICTPYDLIHGYLKGADSFQVKRPDGLNRLLNRIEKIAHQRSNDKAYNNKFCHNDSFLVNMIYTGDRLQIIDWELSGIGDVFFELTLIPFTNQFSEAEEREWLRLYLGYFEEEAFHIFQDMKYVSMVREVAWGLFYSGLTKDDKHHDFDYYKFAEYCIEQIKQGIYQL</sequence>
<dbReference type="InterPro" id="IPR011009">
    <property type="entry name" value="Kinase-like_dom_sf"/>
</dbReference>
<dbReference type="PANTHER" id="PTHR22603">
    <property type="entry name" value="CHOLINE/ETHANOALAMINE KINASE"/>
    <property type="match status" value="1"/>
</dbReference>
<dbReference type="Proteomes" id="UP000253090">
    <property type="component" value="Unassembled WGS sequence"/>
</dbReference>
<dbReference type="RefSeq" id="WP_114496224.1">
    <property type="nucleotide sequence ID" value="NZ_QPJW01000002.1"/>
</dbReference>
<dbReference type="Pfam" id="PF01636">
    <property type="entry name" value="APH"/>
    <property type="match status" value="1"/>
</dbReference>
<dbReference type="Gene3D" id="3.30.200.20">
    <property type="entry name" value="Phosphorylase Kinase, domain 1"/>
    <property type="match status" value="1"/>
</dbReference>
<keyword evidence="3" id="KW-1185">Reference proteome</keyword>
<dbReference type="AlphaFoldDB" id="A0A369BJC6"/>
<evidence type="ECO:0000313" key="2">
    <source>
        <dbReference type="EMBL" id="RCX21673.1"/>
    </source>
</evidence>
<dbReference type="GO" id="GO:0004305">
    <property type="term" value="F:ethanolamine kinase activity"/>
    <property type="evidence" value="ECO:0007669"/>
    <property type="project" value="TreeGrafter"/>
</dbReference>
<dbReference type="OrthoDB" id="1645186at2"/>
<reference evidence="2 3" key="1">
    <citation type="submission" date="2018-07" db="EMBL/GenBank/DDBJ databases">
        <title>Genomic Encyclopedia of Type Strains, Phase III (KMG-III): the genomes of soil and plant-associated and newly described type strains.</title>
        <authorList>
            <person name="Whitman W."/>
        </authorList>
    </citation>
    <scope>NUCLEOTIDE SEQUENCE [LARGE SCALE GENOMIC DNA]</scope>
    <source>
        <strain evidence="2 3">CECT 8333</strain>
    </source>
</reference>
<dbReference type="PANTHER" id="PTHR22603:SF66">
    <property type="entry name" value="ETHANOLAMINE KINASE"/>
    <property type="match status" value="1"/>
</dbReference>
<dbReference type="Gene3D" id="3.90.1200.10">
    <property type="match status" value="1"/>
</dbReference>
<dbReference type="EMBL" id="QPJW01000002">
    <property type="protein sequence ID" value="RCX21673.1"/>
    <property type="molecule type" value="Genomic_DNA"/>
</dbReference>
<organism evidence="2 3">
    <name type="scientific">Fontibacillus phaseoli</name>
    <dbReference type="NCBI Taxonomy" id="1416533"/>
    <lineage>
        <taxon>Bacteria</taxon>
        <taxon>Bacillati</taxon>
        <taxon>Bacillota</taxon>
        <taxon>Bacilli</taxon>
        <taxon>Bacillales</taxon>
        <taxon>Paenibacillaceae</taxon>
        <taxon>Fontibacillus</taxon>
    </lineage>
</organism>
<dbReference type="InterPro" id="IPR002575">
    <property type="entry name" value="Aminoglycoside_PTrfase"/>
</dbReference>
<evidence type="ECO:0000259" key="1">
    <source>
        <dbReference type="Pfam" id="PF01636"/>
    </source>
</evidence>
<dbReference type="GO" id="GO:0006646">
    <property type="term" value="P:phosphatidylethanolamine biosynthetic process"/>
    <property type="evidence" value="ECO:0007669"/>
    <property type="project" value="TreeGrafter"/>
</dbReference>